<feature type="region of interest" description="Disordered" evidence="1">
    <location>
        <begin position="214"/>
        <end position="236"/>
    </location>
</feature>
<protein>
    <submittedName>
        <fullName evidence="4">Uncharacterized protein</fullName>
    </submittedName>
</protein>
<feature type="compositionally biased region" description="Basic and acidic residues" evidence="1">
    <location>
        <begin position="217"/>
        <end position="236"/>
    </location>
</feature>
<evidence type="ECO:0000313" key="4">
    <source>
        <dbReference type="EMBL" id="KAK0729855.1"/>
    </source>
</evidence>
<keyword evidence="5" id="KW-1185">Reference proteome</keyword>
<evidence type="ECO:0000256" key="2">
    <source>
        <dbReference type="SAM" id="Phobius"/>
    </source>
</evidence>
<dbReference type="EMBL" id="JAUKUA010000001">
    <property type="protein sequence ID" value="KAK0729855.1"/>
    <property type="molecule type" value="Genomic_DNA"/>
</dbReference>
<gene>
    <name evidence="4" type="ORF">B0H67DRAFT_638426</name>
</gene>
<keyword evidence="2" id="KW-1133">Transmembrane helix</keyword>
<sequence>MKVSNLYLALQLAPLAMSAPVPFGLTKHTKPGSHDTYDYKVMPKTTWRLRRPKFAPDVLFFDDDADEIPLNNRPVTLSKSTPTSEALAIPRPIPTEYLLVIESDSNSGATSEKTSHDVSSLDGDDLFDIAELDIAIGIPSARLGAPCQYARLSRERNDVLVVCLAVAFLLIVLTVETWGSLCRSARRSLRKEGAIRLEEELTCEPLSIQACLSAPETADREKTDYQTESPDRPLLR</sequence>
<dbReference type="Proteomes" id="UP001172102">
    <property type="component" value="Unassembled WGS sequence"/>
</dbReference>
<reference evidence="4" key="1">
    <citation type="submission" date="2023-06" db="EMBL/GenBank/DDBJ databases">
        <title>Genome-scale phylogeny and comparative genomics of the fungal order Sordariales.</title>
        <authorList>
            <consortium name="Lawrence Berkeley National Laboratory"/>
            <person name="Hensen N."/>
            <person name="Bonometti L."/>
            <person name="Westerberg I."/>
            <person name="Brannstrom I.O."/>
            <person name="Guillou S."/>
            <person name="Cros-Aarteil S."/>
            <person name="Calhoun S."/>
            <person name="Haridas S."/>
            <person name="Kuo A."/>
            <person name="Mondo S."/>
            <person name="Pangilinan J."/>
            <person name="Riley R."/>
            <person name="Labutti K."/>
            <person name="Andreopoulos B."/>
            <person name="Lipzen A."/>
            <person name="Chen C."/>
            <person name="Yanf M."/>
            <person name="Daum C."/>
            <person name="Ng V."/>
            <person name="Clum A."/>
            <person name="Steindorff A."/>
            <person name="Ohm R."/>
            <person name="Martin F."/>
            <person name="Silar P."/>
            <person name="Natvig D."/>
            <person name="Lalanne C."/>
            <person name="Gautier V."/>
            <person name="Ament-Velasquez S.L."/>
            <person name="Kruys A."/>
            <person name="Hutchinson M.I."/>
            <person name="Powell A.J."/>
            <person name="Barry K."/>
            <person name="Miller A.N."/>
            <person name="Grigoriev I.V."/>
            <person name="Debuchy R."/>
            <person name="Gladieux P."/>
            <person name="Thoren M.H."/>
            <person name="Johannesson H."/>
        </authorList>
    </citation>
    <scope>NUCLEOTIDE SEQUENCE</scope>
    <source>
        <strain evidence="4">SMH4607-1</strain>
    </source>
</reference>
<evidence type="ECO:0000313" key="5">
    <source>
        <dbReference type="Proteomes" id="UP001172102"/>
    </source>
</evidence>
<organism evidence="4 5">
    <name type="scientific">Lasiosphaeris hirsuta</name>
    <dbReference type="NCBI Taxonomy" id="260670"/>
    <lineage>
        <taxon>Eukaryota</taxon>
        <taxon>Fungi</taxon>
        <taxon>Dikarya</taxon>
        <taxon>Ascomycota</taxon>
        <taxon>Pezizomycotina</taxon>
        <taxon>Sordariomycetes</taxon>
        <taxon>Sordariomycetidae</taxon>
        <taxon>Sordariales</taxon>
        <taxon>Lasiosphaeriaceae</taxon>
        <taxon>Lasiosphaeris</taxon>
    </lineage>
</organism>
<comment type="caution">
    <text evidence="4">The sequence shown here is derived from an EMBL/GenBank/DDBJ whole genome shotgun (WGS) entry which is preliminary data.</text>
</comment>
<dbReference type="AlphaFoldDB" id="A0AA40B8Y8"/>
<keyword evidence="3" id="KW-0732">Signal</keyword>
<feature type="signal peptide" evidence="3">
    <location>
        <begin position="1"/>
        <end position="18"/>
    </location>
</feature>
<feature type="chain" id="PRO_5041268158" evidence="3">
    <location>
        <begin position="19"/>
        <end position="236"/>
    </location>
</feature>
<name>A0AA40B8Y8_9PEZI</name>
<keyword evidence="2" id="KW-0472">Membrane</keyword>
<evidence type="ECO:0000256" key="3">
    <source>
        <dbReference type="SAM" id="SignalP"/>
    </source>
</evidence>
<evidence type="ECO:0000256" key="1">
    <source>
        <dbReference type="SAM" id="MobiDB-lite"/>
    </source>
</evidence>
<keyword evidence="2" id="KW-0812">Transmembrane</keyword>
<accession>A0AA40B8Y8</accession>
<feature type="transmembrane region" description="Helical" evidence="2">
    <location>
        <begin position="159"/>
        <end position="181"/>
    </location>
</feature>
<proteinExistence type="predicted"/>